<dbReference type="Gene3D" id="1.10.575.10">
    <property type="entry name" value="P1 Nuclease"/>
    <property type="match status" value="1"/>
</dbReference>
<dbReference type="SUPFAM" id="SSF48537">
    <property type="entry name" value="Phospholipase C/P1 nuclease"/>
    <property type="match status" value="1"/>
</dbReference>
<dbReference type="OrthoDB" id="267579at2"/>
<name>A0A3S9NYK4_9BACT</name>
<dbReference type="CDD" id="cd10981">
    <property type="entry name" value="ZnPC_S1P1"/>
    <property type="match status" value="1"/>
</dbReference>
<dbReference type="AlphaFoldDB" id="A0A3S9NYK4"/>
<dbReference type="InterPro" id="IPR008947">
    <property type="entry name" value="PLipase_C/P1_nuclease_dom_sf"/>
</dbReference>
<gene>
    <name evidence="1" type="ORF">EI427_01995</name>
</gene>
<organism evidence="1 2">
    <name type="scientific">Flammeovirga pectinis</name>
    <dbReference type="NCBI Taxonomy" id="2494373"/>
    <lineage>
        <taxon>Bacteria</taxon>
        <taxon>Pseudomonadati</taxon>
        <taxon>Bacteroidota</taxon>
        <taxon>Cytophagia</taxon>
        <taxon>Cytophagales</taxon>
        <taxon>Flammeovirgaceae</taxon>
        <taxon>Flammeovirga</taxon>
    </lineage>
</organism>
<dbReference type="EMBL" id="CP034562">
    <property type="protein sequence ID" value="AZQ61031.1"/>
    <property type="molecule type" value="Genomic_DNA"/>
</dbReference>
<dbReference type="GO" id="GO:0016788">
    <property type="term" value="F:hydrolase activity, acting on ester bonds"/>
    <property type="evidence" value="ECO:0007669"/>
    <property type="project" value="InterPro"/>
</dbReference>
<sequence>MLNFVCFFTLWGFFAHQKINEEAIYLLPDDIFVLFKHHMGKIKQGGIRPDQRRRLMENEDVRHYIDVEMYGDHLLEKTINYDEALLTYSEDSLLEHGLAPWNLVMYTHLLRKAFEEKDAYRIIKYAGEMGHYIADLHVPLHTTHNYNGQLTNQIGIHAFWESTLPEHFAGYYNFLLDDVNYVDNILDTAWVIMNESHALVPIVLAEEKRISKLLPNKGKTVVTRRGASLQYQPTEEYAKLYHQAVGSMVESRMEKAIYRLACLWFSCWVDAGQPDLSTLKYITPKQKKKELKKDIKHRGHL</sequence>
<dbReference type="KEGG" id="fll:EI427_01995"/>
<keyword evidence="2" id="KW-1185">Reference proteome</keyword>
<dbReference type="Proteomes" id="UP000267268">
    <property type="component" value="Chromosome 1"/>
</dbReference>
<protein>
    <submittedName>
        <fullName evidence="1">S1/P1 Nuclease</fullName>
    </submittedName>
</protein>
<reference evidence="1 2" key="1">
    <citation type="submission" date="2018-12" db="EMBL/GenBank/DDBJ databases">
        <title>Flammeovirga pectinis sp. nov., isolated from the gut of the Korean scallop, Patinopecten yessoensis.</title>
        <authorList>
            <person name="Bae J.-W."/>
            <person name="Jeong Y.-S."/>
            <person name="Kang W."/>
        </authorList>
    </citation>
    <scope>NUCLEOTIDE SEQUENCE [LARGE SCALE GENOMIC DNA]</scope>
    <source>
        <strain evidence="1 2">L12M1</strain>
    </source>
</reference>
<evidence type="ECO:0000313" key="2">
    <source>
        <dbReference type="Proteomes" id="UP000267268"/>
    </source>
</evidence>
<accession>A0A3S9NYK4</accession>
<proteinExistence type="predicted"/>
<evidence type="ECO:0000313" key="1">
    <source>
        <dbReference type="EMBL" id="AZQ61031.1"/>
    </source>
</evidence>